<dbReference type="RefSeq" id="WP_120771266.1">
    <property type="nucleotide sequence ID" value="NZ_CP032627.1"/>
</dbReference>
<accession>A0A387BBS3</accession>
<dbReference type="SUPFAM" id="SSF51306">
    <property type="entry name" value="LexA/Signal peptidase"/>
    <property type="match status" value="1"/>
</dbReference>
<dbReference type="InterPro" id="IPR036286">
    <property type="entry name" value="LexA/Signal_pep-like_sf"/>
</dbReference>
<dbReference type="EMBL" id="CP032627">
    <property type="protein sequence ID" value="AYF99877.1"/>
    <property type="molecule type" value="Genomic_DNA"/>
</dbReference>
<dbReference type="OrthoDB" id="9795531at2"/>
<feature type="domain" description="Peptidase S24/S26A/S26B/S26C" evidence="1">
    <location>
        <begin position="27"/>
        <end position="88"/>
    </location>
</feature>
<proteinExistence type="predicted"/>
<dbReference type="Proteomes" id="UP000269374">
    <property type="component" value="Chromosome"/>
</dbReference>
<dbReference type="KEGG" id="lact:D7I46_01520"/>
<dbReference type="Pfam" id="PF00717">
    <property type="entry name" value="Peptidase_S24"/>
    <property type="match status" value="1"/>
</dbReference>
<dbReference type="Gene3D" id="2.10.109.10">
    <property type="entry name" value="Umud Fragment, subunit A"/>
    <property type="match status" value="1"/>
</dbReference>
<evidence type="ECO:0000313" key="3">
    <source>
        <dbReference type="Proteomes" id="UP000269374"/>
    </source>
</evidence>
<gene>
    <name evidence="2" type="ORF">D7I46_01520</name>
</gene>
<keyword evidence="3" id="KW-1185">Reference proteome</keyword>
<protein>
    <recommendedName>
        <fullName evidence="1">Peptidase S24/S26A/S26B/S26C domain-containing protein</fullName>
    </recommendedName>
</protein>
<name>A0A387BBS3_9LACT</name>
<evidence type="ECO:0000313" key="2">
    <source>
        <dbReference type="EMBL" id="AYF99877.1"/>
    </source>
</evidence>
<dbReference type="AlphaFoldDB" id="A0A387BBS3"/>
<dbReference type="InterPro" id="IPR015927">
    <property type="entry name" value="Peptidase_S24_S26A/B/C"/>
</dbReference>
<evidence type="ECO:0000259" key="1">
    <source>
        <dbReference type="Pfam" id="PF00717"/>
    </source>
</evidence>
<sequence>MMENEKEKTELRHIKISAIINASDEHEPDIKNEQVVGLEPLRGQELENGEYYFIKYQGKKMIRKIYFAENGLMLIRVNPKYPSEYYEFTEDKGKQLVVLAKINIHYKFNK</sequence>
<reference evidence="2 3" key="1">
    <citation type="submission" date="2018-09" db="EMBL/GenBank/DDBJ databases">
        <title>Genome sequencing of strain 1JSPR-7.</title>
        <authorList>
            <person name="Heo J."/>
            <person name="Kim S.-J."/>
            <person name="Kwon S.-W."/>
        </authorList>
    </citation>
    <scope>NUCLEOTIDE SEQUENCE [LARGE SCALE GENOMIC DNA]</scope>
    <source>
        <strain evidence="2 3">1JSPR-7</strain>
    </source>
</reference>
<organism evidence="2 3">
    <name type="scientific">Lactococcus allomyrinae</name>
    <dbReference type="NCBI Taxonomy" id="2419773"/>
    <lineage>
        <taxon>Bacteria</taxon>
        <taxon>Bacillati</taxon>
        <taxon>Bacillota</taxon>
        <taxon>Bacilli</taxon>
        <taxon>Lactobacillales</taxon>
        <taxon>Streptococcaceae</taxon>
        <taxon>Lactococcus</taxon>
    </lineage>
</organism>